<accession>A6G810</accession>
<dbReference type="EMBL" id="ABCS01000037">
    <property type="protein sequence ID" value="EDM77972.1"/>
    <property type="molecule type" value="Genomic_DNA"/>
</dbReference>
<protein>
    <submittedName>
        <fullName evidence="1">Uncharacterized protein</fullName>
    </submittedName>
</protein>
<dbReference type="RefSeq" id="WP_006972855.1">
    <property type="nucleotide sequence ID" value="NZ_ABCS01000037.1"/>
</dbReference>
<dbReference type="Proteomes" id="UP000005801">
    <property type="component" value="Unassembled WGS sequence"/>
</dbReference>
<keyword evidence="2" id="KW-1185">Reference proteome</keyword>
<proteinExistence type="predicted"/>
<sequence length="417" mass="45015">MVTAASVGGALWSVSRRRGSAGFLDQGSALGMAYAPDLSRVYSRAAYEPVVASAAPYRVVAERARASVTPVRLRAVEIDAMVDDIYHRDGEVVLVGEQDGMLVGFAHRYLVDMRYPTNDLHSDGLFGSAEWGEHALVLDGRRYPLRQRAAHERPRSGDERITWEAVGEHDAAILYIPPSLGAFAQLPSLGVPEPARALREALNNSASLFGLDFVLVSSEAFDDLVQGARAKRLTLPVFFAGVALGALYFGPLLGQLGVAALISESSLAQLGRQVVAKALPSAVRLIQQCASKDGLRTVGGEVLELLGVDWPEDARGLGMIATFVDAMLEGSEGQFVAHSGRGVEGGQLFFPEEQLNLNVELLGRGLARLDLSELDVLREYPELVEAAFIAMDAGRNLAAKWREDEGYRETVETLQRG</sequence>
<comment type="caution">
    <text evidence="1">The sequence shown here is derived from an EMBL/GenBank/DDBJ whole genome shotgun (WGS) entry which is preliminary data.</text>
</comment>
<reference evidence="1 2" key="1">
    <citation type="submission" date="2007-06" db="EMBL/GenBank/DDBJ databases">
        <authorList>
            <person name="Shimkets L."/>
            <person name="Ferriera S."/>
            <person name="Johnson J."/>
            <person name="Kravitz S."/>
            <person name="Beeson K."/>
            <person name="Sutton G."/>
            <person name="Rogers Y.-H."/>
            <person name="Friedman R."/>
            <person name="Frazier M."/>
            <person name="Venter J.C."/>
        </authorList>
    </citation>
    <scope>NUCLEOTIDE SEQUENCE [LARGE SCALE GENOMIC DNA]</scope>
    <source>
        <strain evidence="1 2">SIR-1</strain>
    </source>
</reference>
<evidence type="ECO:0000313" key="2">
    <source>
        <dbReference type="Proteomes" id="UP000005801"/>
    </source>
</evidence>
<evidence type="ECO:0000313" key="1">
    <source>
        <dbReference type="EMBL" id="EDM77972.1"/>
    </source>
</evidence>
<gene>
    <name evidence="1" type="ORF">PPSIR1_19224</name>
</gene>
<dbReference type="AlphaFoldDB" id="A6G810"/>
<organism evidence="1 2">
    <name type="scientific">Plesiocystis pacifica SIR-1</name>
    <dbReference type="NCBI Taxonomy" id="391625"/>
    <lineage>
        <taxon>Bacteria</taxon>
        <taxon>Pseudomonadati</taxon>
        <taxon>Myxococcota</taxon>
        <taxon>Polyangia</taxon>
        <taxon>Nannocystales</taxon>
        <taxon>Nannocystaceae</taxon>
        <taxon>Plesiocystis</taxon>
    </lineage>
</organism>
<name>A6G810_9BACT</name>